<sequence>MMLNNANNALLFLVDTVFALYIVVVLMRALLQWVHADFRNPISQFVWRATSMPVGILARGIPRWRNLDIPAIVFAVILCFINIEIDLALAAPEFGAQPAMAAWWAVLKAAVLVCNFYFFTILIQALMSWISPGQHSPATAILWTINEPLLRPVRNVVPNIGGLDLSPLVIIIGLQVISRLLPLPGLFR</sequence>
<dbReference type="Proteomes" id="UP001460888">
    <property type="component" value="Unassembled WGS sequence"/>
</dbReference>
<comment type="similarity">
    <text evidence="1">Belongs to the YggT family.</text>
</comment>
<feature type="transmembrane region" description="Helical" evidence="2">
    <location>
        <begin position="9"/>
        <end position="31"/>
    </location>
</feature>
<dbReference type="PANTHER" id="PTHR33219:SF14">
    <property type="entry name" value="PROTEIN COFACTOR ASSEMBLY OF COMPLEX C SUBUNIT B CCB3, CHLOROPLASTIC-RELATED"/>
    <property type="match status" value="1"/>
</dbReference>
<dbReference type="InterPro" id="IPR003425">
    <property type="entry name" value="CCB3/YggT"/>
</dbReference>
<feature type="transmembrane region" description="Helical" evidence="2">
    <location>
        <begin position="69"/>
        <end position="89"/>
    </location>
</feature>
<organism evidence="3 4">
    <name type="scientific">Salinisphaera dokdonensis CL-ES53</name>
    <dbReference type="NCBI Taxonomy" id="1304272"/>
    <lineage>
        <taxon>Bacteria</taxon>
        <taxon>Pseudomonadati</taxon>
        <taxon>Pseudomonadota</taxon>
        <taxon>Gammaproteobacteria</taxon>
        <taxon>Salinisphaerales</taxon>
        <taxon>Salinisphaeraceae</taxon>
        <taxon>Salinisphaera</taxon>
    </lineage>
</organism>
<keyword evidence="2" id="KW-1133">Transmembrane helix</keyword>
<comment type="caution">
    <text evidence="3">The sequence shown here is derived from an EMBL/GenBank/DDBJ whole genome shotgun (WGS) entry which is preliminary data.</text>
</comment>
<keyword evidence="4" id="KW-1185">Reference proteome</keyword>
<accession>A0ABV2B4E4</accession>
<reference evidence="3 4" key="1">
    <citation type="submission" date="2013-03" db="EMBL/GenBank/DDBJ databases">
        <title>Salinisphaera dokdonensis CL-ES53 Genome Sequencing.</title>
        <authorList>
            <person name="Li C."/>
            <person name="Lai Q."/>
            <person name="Shao Z."/>
        </authorList>
    </citation>
    <scope>NUCLEOTIDE SEQUENCE [LARGE SCALE GENOMIC DNA]</scope>
    <source>
        <strain evidence="3 4">CL-ES53</strain>
    </source>
</reference>
<evidence type="ECO:0000256" key="2">
    <source>
        <dbReference type="SAM" id="Phobius"/>
    </source>
</evidence>
<dbReference type="Pfam" id="PF02325">
    <property type="entry name" value="CCB3_YggT"/>
    <property type="match status" value="2"/>
</dbReference>
<keyword evidence="2" id="KW-0472">Membrane</keyword>
<feature type="transmembrane region" description="Helical" evidence="2">
    <location>
        <begin position="101"/>
        <end position="127"/>
    </location>
</feature>
<evidence type="ECO:0000313" key="4">
    <source>
        <dbReference type="Proteomes" id="UP001460888"/>
    </source>
</evidence>
<evidence type="ECO:0000256" key="1">
    <source>
        <dbReference type="ARBA" id="ARBA00010894"/>
    </source>
</evidence>
<gene>
    <name evidence="3" type="ORF">SADO_15859</name>
</gene>
<dbReference type="RefSeq" id="WP_353113216.1">
    <property type="nucleotide sequence ID" value="NZ_APND01000005.1"/>
</dbReference>
<name>A0ABV2B4E4_9GAMM</name>
<dbReference type="EMBL" id="APND01000005">
    <property type="protein sequence ID" value="MES1930738.1"/>
    <property type="molecule type" value="Genomic_DNA"/>
</dbReference>
<evidence type="ECO:0000313" key="3">
    <source>
        <dbReference type="EMBL" id="MES1930738.1"/>
    </source>
</evidence>
<protein>
    <recommendedName>
        <fullName evidence="5">YggT family protein</fullName>
    </recommendedName>
</protein>
<feature type="transmembrane region" description="Helical" evidence="2">
    <location>
        <begin position="165"/>
        <end position="187"/>
    </location>
</feature>
<dbReference type="PANTHER" id="PTHR33219">
    <property type="entry name" value="YLMG HOMOLOG PROTEIN 2, CHLOROPLASTIC"/>
    <property type="match status" value="1"/>
</dbReference>
<evidence type="ECO:0008006" key="5">
    <source>
        <dbReference type="Google" id="ProtNLM"/>
    </source>
</evidence>
<proteinExistence type="inferred from homology"/>
<keyword evidence="2" id="KW-0812">Transmembrane</keyword>